<proteinExistence type="predicted"/>
<gene>
    <name evidence="2" type="ORF">DU000_11475</name>
</gene>
<dbReference type="InterPro" id="IPR018640">
    <property type="entry name" value="DUF2063"/>
</dbReference>
<comment type="caution">
    <text evidence="2">The sequence shown here is derived from an EMBL/GenBank/DDBJ whole genome shotgun (WGS) entry which is preliminary data.</text>
</comment>
<dbReference type="InterPro" id="IPR044922">
    <property type="entry name" value="DUF2063_N_sf"/>
</dbReference>
<feature type="domain" description="Putative DNA-binding" evidence="1">
    <location>
        <begin position="33"/>
        <end position="116"/>
    </location>
</feature>
<sequence>MAADNTRPAAAAISPLDWQQALSVCQAAILAEPAMTTALDWIGITSAAGIDRQRRLQIYHHAYRARLQETLADTYSRVYAWLGEVDFNIMALAYLAACPPQAPTLRDYGASLPTWLQQQTTGFTWHEPEVVELAQLDWALRDVFDAPDTAILAPGILADPTIDWTKTGWQLAPRLRICRFEYNTLSLWRALEAHLEAPHDEALVTASAPIPPLPTPTTERLPAPQTVVIWRQGWQPHFRSLDPQESALLTLLAATPCLSFAEVCQQWQQTTPDADPALLGQYLLAWMESGVLVGLQAAC</sequence>
<accession>A0A368KYT4</accession>
<protein>
    <submittedName>
        <fullName evidence="2">DUF2063 domain-containing protein</fullName>
    </submittedName>
</protein>
<evidence type="ECO:0000313" key="2">
    <source>
        <dbReference type="EMBL" id="RCS56578.1"/>
    </source>
</evidence>
<name>A0A368KYT4_9BURK</name>
<dbReference type="AlphaFoldDB" id="A0A368KYT4"/>
<reference evidence="2 3" key="1">
    <citation type="journal article" date="2018" name="Int. J. Syst. Evol. Microbiol.">
        <title>Parvibium lacunae gen. nov., sp. nov., a new member of the family Alcaligenaceae isolated from a freshwater pond.</title>
        <authorList>
            <person name="Chen W.M."/>
            <person name="Xie P.B."/>
            <person name="Hsu M.Y."/>
            <person name="Sheu S.Y."/>
        </authorList>
    </citation>
    <scope>NUCLEOTIDE SEQUENCE [LARGE SCALE GENOMIC DNA]</scope>
    <source>
        <strain evidence="2 3">KMB9</strain>
    </source>
</reference>
<dbReference type="OrthoDB" id="4146344at2"/>
<dbReference type="Pfam" id="PF09836">
    <property type="entry name" value="DUF2063"/>
    <property type="match status" value="1"/>
</dbReference>
<evidence type="ECO:0000259" key="1">
    <source>
        <dbReference type="Pfam" id="PF09836"/>
    </source>
</evidence>
<dbReference type="Proteomes" id="UP000252357">
    <property type="component" value="Unassembled WGS sequence"/>
</dbReference>
<organism evidence="2 3">
    <name type="scientific">Parvibium lacunae</name>
    <dbReference type="NCBI Taxonomy" id="1888893"/>
    <lineage>
        <taxon>Bacteria</taxon>
        <taxon>Pseudomonadati</taxon>
        <taxon>Pseudomonadota</taxon>
        <taxon>Betaproteobacteria</taxon>
        <taxon>Burkholderiales</taxon>
        <taxon>Alcaligenaceae</taxon>
        <taxon>Parvibium</taxon>
    </lineage>
</organism>
<dbReference type="EMBL" id="QPGB01000006">
    <property type="protein sequence ID" value="RCS56578.1"/>
    <property type="molecule type" value="Genomic_DNA"/>
</dbReference>
<dbReference type="Gene3D" id="1.10.150.690">
    <property type="entry name" value="DUF2063"/>
    <property type="match status" value="1"/>
</dbReference>
<keyword evidence="3" id="KW-1185">Reference proteome</keyword>
<dbReference type="RefSeq" id="WP_114403554.1">
    <property type="nucleotide sequence ID" value="NZ_QPGB01000006.1"/>
</dbReference>
<evidence type="ECO:0000313" key="3">
    <source>
        <dbReference type="Proteomes" id="UP000252357"/>
    </source>
</evidence>